<organism evidence="2 3">
    <name type="scientific">Tieghemostelium lacteum</name>
    <name type="common">Slime mold</name>
    <name type="synonym">Dictyostelium lacteum</name>
    <dbReference type="NCBI Taxonomy" id="361077"/>
    <lineage>
        <taxon>Eukaryota</taxon>
        <taxon>Amoebozoa</taxon>
        <taxon>Evosea</taxon>
        <taxon>Eumycetozoa</taxon>
        <taxon>Dictyostelia</taxon>
        <taxon>Dictyosteliales</taxon>
        <taxon>Raperosteliaceae</taxon>
        <taxon>Tieghemostelium</taxon>
    </lineage>
</organism>
<dbReference type="OMA" id="CLQRICG"/>
<feature type="region of interest" description="Disordered" evidence="1">
    <location>
        <begin position="356"/>
        <end position="390"/>
    </location>
</feature>
<dbReference type="InParanoid" id="A0A151Z5G9"/>
<dbReference type="InterPro" id="IPR036322">
    <property type="entry name" value="WD40_repeat_dom_sf"/>
</dbReference>
<comment type="caution">
    <text evidence="2">The sequence shown here is derived from an EMBL/GenBank/DDBJ whole genome shotgun (WGS) entry which is preliminary data.</text>
</comment>
<protein>
    <recommendedName>
        <fullName evidence="4">WD40 repeat-containing protein</fullName>
    </recommendedName>
</protein>
<feature type="compositionally biased region" description="Pro residues" evidence="1">
    <location>
        <begin position="362"/>
        <end position="371"/>
    </location>
</feature>
<dbReference type="STRING" id="361077.A0A151Z5G9"/>
<dbReference type="PANTHER" id="PTHR47467">
    <property type="entry name" value="OS01G0867200 PROTEIN"/>
    <property type="match status" value="1"/>
</dbReference>
<proteinExistence type="predicted"/>
<evidence type="ECO:0000313" key="3">
    <source>
        <dbReference type="Proteomes" id="UP000076078"/>
    </source>
</evidence>
<dbReference type="InterPro" id="IPR015943">
    <property type="entry name" value="WD40/YVTN_repeat-like_dom_sf"/>
</dbReference>
<evidence type="ECO:0000256" key="1">
    <source>
        <dbReference type="SAM" id="MobiDB-lite"/>
    </source>
</evidence>
<accession>A0A151Z5G9</accession>
<evidence type="ECO:0000313" key="2">
    <source>
        <dbReference type="EMBL" id="KYQ89157.1"/>
    </source>
</evidence>
<keyword evidence="3" id="KW-1185">Reference proteome</keyword>
<dbReference type="OrthoDB" id="1879717at2759"/>
<dbReference type="SUPFAM" id="SSF50978">
    <property type="entry name" value="WD40 repeat-like"/>
    <property type="match status" value="1"/>
</dbReference>
<dbReference type="Gene3D" id="2.130.10.10">
    <property type="entry name" value="YVTN repeat-like/Quinoprotein amine dehydrogenase"/>
    <property type="match status" value="1"/>
</dbReference>
<sequence>MIDVSTCNIFTYKVKSFGSNTTPGSLNSTRSLVFSKKESLVASGNRLVYLNVDLPTHYTKIDSKIKGIPTPFRIPDQVVTEKLVETGLPYEIQSINQDNNSTLVSASDSKGNVWVGTRNDQSVQFQYKLDSNPLNNTYIELGWSGTTFDPKATETLAKTHFYQKQVQIYQNQQLINTIQLVQNPTQIKYFQSPNGASTLLAVTELNQLKIFDLRLASNECVIQKLTPQQSSQWIYTLGISEDNNYIAVGGANRSVTVFDTRKWSNSGSWKNCLKYEVTNIHFSTTKPSVCYVGGLDSEVLAGEWNGSGGVDHFTGLRVDSRWIGISKLQHQEFLFGFTSSTSAYWIENAEKLHQPKITHPLTPGPDSPNPTPHKKIKAMVSDDNNNMMDQ</sequence>
<reference evidence="2 3" key="1">
    <citation type="submission" date="2015-12" db="EMBL/GenBank/DDBJ databases">
        <title>Dictyostelia acquired genes for synthesis and detection of signals that induce cell-type specialization by lateral gene transfer from prokaryotes.</title>
        <authorList>
            <person name="Gloeckner G."/>
            <person name="Schaap P."/>
        </authorList>
    </citation>
    <scope>NUCLEOTIDE SEQUENCE [LARGE SCALE GENOMIC DNA]</scope>
    <source>
        <strain evidence="2 3">TK</strain>
    </source>
</reference>
<dbReference type="AlphaFoldDB" id="A0A151Z5G9"/>
<evidence type="ECO:0008006" key="4">
    <source>
        <dbReference type="Google" id="ProtNLM"/>
    </source>
</evidence>
<dbReference type="PANTHER" id="PTHR47467:SF1">
    <property type="entry name" value="WD40 REPEAT-CONTAINING PROTEIN"/>
    <property type="match status" value="1"/>
</dbReference>
<name>A0A151Z5G9_TIELA</name>
<gene>
    <name evidence="2" type="ORF">DLAC_10401</name>
</gene>
<dbReference type="Proteomes" id="UP000076078">
    <property type="component" value="Unassembled WGS sequence"/>
</dbReference>
<dbReference type="EMBL" id="LODT01000042">
    <property type="protein sequence ID" value="KYQ89157.1"/>
    <property type="molecule type" value="Genomic_DNA"/>
</dbReference>